<dbReference type="InterPro" id="IPR006497">
    <property type="entry name" value="Phage_lambda_VrpO_N"/>
</dbReference>
<gene>
    <name evidence="3" type="ORF">RC54_03870</name>
</gene>
<dbReference type="Pfam" id="PF04492">
    <property type="entry name" value="Phage_rep_O"/>
    <property type="match status" value="1"/>
</dbReference>
<feature type="region of interest" description="Disordered" evidence="1">
    <location>
        <begin position="112"/>
        <end position="148"/>
    </location>
</feature>
<dbReference type="RefSeq" id="WP_061789271.1">
    <property type="nucleotide sequence ID" value="NZ_CP024996.1"/>
</dbReference>
<sequence>MARTQNSPQVEDGFIRIANELLEAILAFGFTQRELLVLLAIMRKTYGFNKKADDMSASQIAGLCNMARSHVTATLGSLASRNIITKSAGTFGSVIGIQKNHRKWVGNDLFTTPPSGTDSVQGGTDSVQVGGTDSVQGHDDGENDGNFASESTSFALEAAPLLDSDGTDSVHPGTNSVHVPIRCATGTDSVQVGGTDSVHTKDTIPKDTKQKTSSSSSGDDVRLCPIGSLVNLYHELLPKNPKVLQVTEARKKSIRARWGEAATLEAAPFGYESKTAGLDAWRSFFAYCAKSDFLTGKVPGRDGKKPFRAGLDFLFSPSGFAKTLEGTYHDGIAPVHAASSAHADGESWRRDPRFAGAK</sequence>
<evidence type="ECO:0000313" key="4">
    <source>
        <dbReference type="Proteomes" id="UP000269199"/>
    </source>
</evidence>
<evidence type="ECO:0000256" key="1">
    <source>
        <dbReference type="SAM" id="MobiDB-lite"/>
    </source>
</evidence>
<evidence type="ECO:0000313" key="3">
    <source>
        <dbReference type="EMBL" id="AYR23007.1"/>
    </source>
</evidence>
<proteinExistence type="predicted"/>
<name>A0AAD0U6Z8_9BURK</name>
<feature type="compositionally biased region" description="Basic and acidic residues" evidence="1">
    <location>
        <begin position="198"/>
        <end position="210"/>
    </location>
</feature>
<organism evidence="3 4">
    <name type="scientific">Herbaspirillum rubrisubalbicans</name>
    <dbReference type="NCBI Taxonomy" id="80842"/>
    <lineage>
        <taxon>Bacteria</taxon>
        <taxon>Pseudomonadati</taxon>
        <taxon>Pseudomonadota</taxon>
        <taxon>Betaproteobacteria</taxon>
        <taxon>Burkholderiales</taxon>
        <taxon>Oxalobacteraceae</taxon>
        <taxon>Herbaspirillum</taxon>
    </lineage>
</organism>
<feature type="compositionally biased region" description="Polar residues" evidence="1">
    <location>
        <begin position="112"/>
        <end position="135"/>
    </location>
</feature>
<dbReference type="Gene3D" id="1.10.10.10">
    <property type="entry name" value="Winged helix-like DNA-binding domain superfamily/Winged helix DNA-binding domain"/>
    <property type="match status" value="1"/>
</dbReference>
<dbReference type="GO" id="GO:0006260">
    <property type="term" value="P:DNA replication"/>
    <property type="evidence" value="ECO:0007669"/>
    <property type="project" value="InterPro"/>
</dbReference>
<dbReference type="EMBL" id="CP024996">
    <property type="protein sequence ID" value="AYR23007.1"/>
    <property type="molecule type" value="Genomic_DNA"/>
</dbReference>
<protein>
    <recommendedName>
        <fullName evidence="2">Bacteriophage lambda Replication protein O N-terminal domain-containing protein</fullName>
    </recommendedName>
</protein>
<dbReference type="InterPro" id="IPR036388">
    <property type="entry name" value="WH-like_DNA-bd_sf"/>
</dbReference>
<evidence type="ECO:0000259" key="2">
    <source>
        <dbReference type="Pfam" id="PF04492"/>
    </source>
</evidence>
<dbReference type="Proteomes" id="UP000269199">
    <property type="component" value="Chromosome"/>
</dbReference>
<reference evidence="3 4" key="1">
    <citation type="submission" date="2017-11" db="EMBL/GenBank/DDBJ databases">
        <title>Complete genome sequence of Herbaspirillum rubrisubalbicans DSM 11543.</title>
        <authorList>
            <person name="Chen M."/>
            <person name="An Q."/>
        </authorList>
    </citation>
    <scope>NUCLEOTIDE SEQUENCE [LARGE SCALE GENOMIC DNA]</scope>
    <source>
        <strain evidence="3 4">DSM 11543</strain>
    </source>
</reference>
<feature type="region of interest" description="Disordered" evidence="1">
    <location>
        <begin position="188"/>
        <end position="219"/>
    </location>
</feature>
<dbReference type="AlphaFoldDB" id="A0AAD0U6Z8"/>
<dbReference type="NCBIfam" id="TIGR01610">
    <property type="entry name" value="phage_O_Nterm"/>
    <property type="match status" value="1"/>
</dbReference>
<accession>A0AAD0U6Z8</accession>
<feature type="domain" description="Bacteriophage lambda Replication protein O N-terminal" evidence="2">
    <location>
        <begin position="9"/>
        <end position="104"/>
    </location>
</feature>